<evidence type="ECO:0000256" key="1">
    <source>
        <dbReference type="SAM" id="Phobius"/>
    </source>
</evidence>
<protein>
    <recommendedName>
        <fullName evidence="4">DUF1365-domain-containing protein</fullName>
    </recommendedName>
</protein>
<dbReference type="Proteomes" id="UP001182556">
    <property type="component" value="Unassembled WGS sequence"/>
</dbReference>
<proteinExistence type="predicted"/>
<dbReference type="Pfam" id="PF07103">
    <property type="entry name" value="DUF1365"/>
    <property type="match status" value="1"/>
</dbReference>
<accession>A0AAD9CYG2</accession>
<dbReference type="PANTHER" id="PTHR33973">
    <property type="entry name" value="OS07G0153300 PROTEIN"/>
    <property type="match status" value="1"/>
</dbReference>
<dbReference type="InterPro" id="IPR010775">
    <property type="entry name" value="DUF1365"/>
</dbReference>
<keyword evidence="3" id="KW-1185">Reference proteome</keyword>
<dbReference type="AlphaFoldDB" id="A0AAD9CYG2"/>
<feature type="transmembrane region" description="Helical" evidence="1">
    <location>
        <begin position="6"/>
        <end position="22"/>
    </location>
</feature>
<dbReference type="EMBL" id="JAODAN010000008">
    <property type="protein sequence ID" value="KAK1922743.1"/>
    <property type="molecule type" value="Genomic_DNA"/>
</dbReference>
<evidence type="ECO:0000313" key="3">
    <source>
        <dbReference type="Proteomes" id="UP001182556"/>
    </source>
</evidence>
<dbReference type="PANTHER" id="PTHR33973:SF4">
    <property type="entry name" value="OS07G0153300 PROTEIN"/>
    <property type="match status" value="1"/>
</dbReference>
<comment type="caution">
    <text evidence="2">The sequence shown here is derived from an EMBL/GenBank/DDBJ whole genome shotgun (WGS) entry which is preliminary data.</text>
</comment>
<keyword evidence="1" id="KW-0812">Transmembrane</keyword>
<reference evidence="2" key="1">
    <citation type="submission" date="2023-02" db="EMBL/GenBank/DDBJ databases">
        <title>Identification and recombinant expression of a fungal hydrolase from Papiliotrema laurentii that hydrolyzes apple cutin and clears colloidal polyester polyurethane.</title>
        <authorList>
            <consortium name="DOE Joint Genome Institute"/>
            <person name="Roman V.A."/>
            <person name="Bojanowski C."/>
            <person name="Crable B.R."/>
            <person name="Wagner D.N."/>
            <person name="Hung C.S."/>
            <person name="Nadeau L.J."/>
            <person name="Schratz L."/>
            <person name="Haridas S."/>
            <person name="Pangilinan J."/>
            <person name="Lipzen A."/>
            <person name="Na H."/>
            <person name="Yan M."/>
            <person name="Ng V."/>
            <person name="Grigoriev I.V."/>
            <person name="Spatafora J.W."/>
            <person name="Barlow D."/>
            <person name="Biffinger J."/>
            <person name="Kelley-Loughnane N."/>
            <person name="Varaljay V.A."/>
            <person name="Crookes-Goodson W.J."/>
        </authorList>
    </citation>
    <scope>NUCLEOTIDE SEQUENCE</scope>
    <source>
        <strain evidence="2">5307AH</strain>
    </source>
</reference>
<keyword evidence="1" id="KW-0472">Membrane</keyword>
<gene>
    <name evidence="2" type="ORF">DB88DRAFT_466881</name>
</gene>
<keyword evidence="1" id="KW-1133">Transmembrane helix</keyword>
<evidence type="ECO:0008006" key="4">
    <source>
        <dbReference type="Google" id="ProtNLM"/>
    </source>
</evidence>
<sequence length="555" mass="62916">MTSTNLLIGAVAVVLSTAFILVRPGRSRNQPHPDTLPSALLPSYTSHARLLPTPSKHAFSYPLLYIGADIDALELGELDLSARLFSYGGSPWTKVLGLRSFGYLTPGPLGLREKLEALLRGQGMTSDKIHRAWIVTIPSLLGFEGINPLTVWFVYDSSKRLSCVVLEVHNTFGEKHAYVLQSDSSFKVSPNDGYDHAWVFPRTFHVSPFNSRNGYYRLDLLDPFPCDAPYPAPSPQYKVFLRLLTPDKTTKLTAVVASHPTHRPVPLHDSHIPSIVFALCRWPMALFLSTPRILYHAYILQYLKRLAMFPRPEPRDQDQDGVWNPPQNYQDGTGLAIGWQEISGSEKWLEKVFWSWAADRTRKTGISLHLHRPDHLRSDLDVGAIKADRTVLVTTSNPYFFTQLCMAPTARHFLVLAPEILTTVSDPALFVQFLSIDDEADDGAVNNLLYWVLRSNFAWYSTVSTVSPSPDLWTYPRTHFVYDLPGRDKWWLCYVLYTTYLAARAEESIMHLISARFVSGGAPWEVWERALKRQYREKTGGLDMEDWEVVGSVQY</sequence>
<evidence type="ECO:0000313" key="2">
    <source>
        <dbReference type="EMBL" id="KAK1922743.1"/>
    </source>
</evidence>
<name>A0AAD9CYG2_PAPLA</name>
<organism evidence="2 3">
    <name type="scientific">Papiliotrema laurentii</name>
    <name type="common">Cryptococcus laurentii</name>
    <dbReference type="NCBI Taxonomy" id="5418"/>
    <lineage>
        <taxon>Eukaryota</taxon>
        <taxon>Fungi</taxon>
        <taxon>Dikarya</taxon>
        <taxon>Basidiomycota</taxon>
        <taxon>Agaricomycotina</taxon>
        <taxon>Tremellomycetes</taxon>
        <taxon>Tremellales</taxon>
        <taxon>Rhynchogastremaceae</taxon>
        <taxon>Papiliotrema</taxon>
    </lineage>
</organism>